<reference evidence="3" key="1">
    <citation type="journal article" date="2023" name="Commun. Biol.">
        <title>Genome analysis of Parmales, the sister group of diatoms, reveals the evolutionary specialization of diatoms from phago-mixotrophs to photoautotrophs.</title>
        <authorList>
            <person name="Ban H."/>
            <person name="Sato S."/>
            <person name="Yoshikawa S."/>
            <person name="Yamada K."/>
            <person name="Nakamura Y."/>
            <person name="Ichinomiya M."/>
            <person name="Sato N."/>
            <person name="Blanc-Mathieu R."/>
            <person name="Endo H."/>
            <person name="Kuwata A."/>
            <person name="Ogata H."/>
        </authorList>
    </citation>
    <scope>NUCLEOTIDE SEQUENCE [LARGE SCALE GENOMIC DNA]</scope>
</reference>
<dbReference type="EMBL" id="BRYA01000383">
    <property type="protein sequence ID" value="GMI48262.1"/>
    <property type="molecule type" value="Genomic_DNA"/>
</dbReference>
<evidence type="ECO:0000256" key="1">
    <source>
        <dbReference type="SAM" id="MobiDB-lite"/>
    </source>
</evidence>
<organism evidence="2 3">
    <name type="scientific">Triparma columacea</name>
    <dbReference type="NCBI Taxonomy" id="722753"/>
    <lineage>
        <taxon>Eukaryota</taxon>
        <taxon>Sar</taxon>
        <taxon>Stramenopiles</taxon>
        <taxon>Ochrophyta</taxon>
        <taxon>Bolidophyceae</taxon>
        <taxon>Parmales</taxon>
        <taxon>Triparmaceae</taxon>
        <taxon>Triparma</taxon>
    </lineage>
</organism>
<proteinExistence type="predicted"/>
<comment type="caution">
    <text evidence="2">The sequence shown here is derived from an EMBL/GenBank/DDBJ whole genome shotgun (WGS) entry which is preliminary data.</text>
</comment>
<evidence type="ECO:0000313" key="2">
    <source>
        <dbReference type="EMBL" id="GMI48262.1"/>
    </source>
</evidence>
<dbReference type="OrthoDB" id="10371707at2759"/>
<dbReference type="AlphaFoldDB" id="A0A9W7GM73"/>
<protein>
    <submittedName>
        <fullName evidence="2">Uncharacterized protein</fullName>
    </submittedName>
</protein>
<gene>
    <name evidence="2" type="ORF">TrCOL_g8982</name>
</gene>
<sequence length="171" mass="18657">MAQQGSSTLTMNEFFKSCTTKPVLILWFYFGYYLAVQLQHQGTLTSGNWLTSAFTATLIGIANNSAGIGDSTLRDWFLSNPRRFLLYFCIPFCVSSLSICASKHEEDFWLVFSTNKRILGTSLGTAAGVVVTLKVFERITRGGGLNGEDKEVGGGGGGAKVMEEEEDNSKL</sequence>
<dbReference type="Proteomes" id="UP001165065">
    <property type="component" value="Unassembled WGS sequence"/>
</dbReference>
<name>A0A9W7GM73_9STRA</name>
<feature type="region of interest" description="Disordered" evidence="1">
    <location>
        <begin position="146"/>
        <end position="171"/>
    </location>
</feature>
<accession>A0A9W7GM73</accession>
<evidence type="ECO:0000313" key="3">
    <source>
        <dbReference type="Proteomes" id="UP001165065"/>
    </source>
</evidence>
<keyword evidence="3" id="KW-1185">Reference proteome</keyword>